<gene>
    <name evidence="1" type="ORF">RSO01_44940</name>
</gene>
<evidence type="ECO:0000313" key="1">
    <source>
        <dbReference type="EMBL" id="GEP57328.1"/>
    </source>
</evidence>
<comment type="caution">
    <text evidence="1">The sequence shown here is derived from an EMBL/GenBank/DDBJ whole genome shotgun (WGS) entry which is preliminary data.</text>
</comment>
<name>A0A512NEG4_9HYPH</name>
<evidence type="ECO:0000313" key="2">
    <source>
        <dbReference type="Proteomes" id="UP000321058"/>
    </source>
</evidence>
<reference evidence="1 2" key="1">
    <citation type="submission" date="2019-07" db="EMBL/GenBank/DDBJ databases">
        <title>Whole genome shotgun sequence of Reyranella soli NBRC 108950.</title>
        <authorList>
            <person name="Hosoyama A."/>
            <person name="Uohara A."/>
            <person name="Ohji S."/>
            <person name="Ichikawa N."/>
        </authorList>
    </citation>
    <scope>NUCLEOTIDE SEQUENCE [LARGE SCALE GENOMIC DNA]</scope>
    <source>
        <strain evidence="1 2">NBRC 108950</strain>
    </source>
</reference>
<organism evidence="1 2">
    <name type="scientific">Reyranella soli</name>
    <dbReference type="NCBI Taxonomy" id="1230389"/>
    <lineage>
        <taxon>Bacteria</taxon>
        <taxon>Pseudomonadati</taxon>
        <taxon>Pseudomonadota</taxon>
        <taxon>Alphaproteobacteria</taxon>
        <taxon>Hyphomicrobiales</taxon>
        <taxon>Reyranellaceae</taxon>
        <taxon>Reyranella</taxon>
    </lineage>
</organism>
<dbReference type="AlphaFoldDB" id="A0A512NEG4"/>
<proteinExistence type="predicted"/>
<keyword evidence="2" id="KW-1185">Reference proteome</keyword>
<dbReference type="RefSeq" id="WP_147151695.1">
    <property type="nucleotide sequence ID" value="NZ_BKAJ01000077.1"/>
</dbReference>
<dbReference type="EMBL" id="BKAJ01000077">
    <property type="protein sequence ID" value="GEP57328.1"/>
    <property type="molecule type" value="Genomic_DNA"/>
</dbReference>
<dbReference type="Proteomes" id="UP000321058">
    <property type="component" value="Unassembled WGS sequence"/>
</dbReference>
<protein>
    <submittedName>
        <fullName evidence="1">Uncharacterized protein</fullName>
    </submittedName>
</protein>
<accession>A0A512NEG4</accession>
<sequence length="61" mass="6766">MSTNNVVPFPGRRSALPRIDSRRFATAFDLLTAAVIHDQRRRGEINPDTAAAYLATIEAPR</sequence>